<keyword evidence="8 19" id="KW-0132">Cell division</keyword>
<feature type="active site" description="Proton donor" evidence="19">
    <location>
        <position position="241"/>
    </location>
</feature>
<keyword evidence="7 19" id="KW-0963">Cytoplasm</keyword>
<evidence type="ECO:0000256" key="2">
    <source>
        <dbReference type="ARBA" id="ARBA00003921"/>
    </source>
</evidence>
<evidence type="ECO:0000256" key="1">
    <source>
        <dbReference type="ARBA" id="ARBA00001974"/>
    </source>
</evidence>
<keyword evidence="12 19" id="KW-0133">Cell shape</keyword>
<dbReference type="Gene3D" id="3.30.43.10">
    <property type="entry name" value="Uridine Diphospho-n-acetylenolpyruvylglucosamine Reductase, domain 2"/>
    <property type="match status" value="1"/>
</dbReference>
<protein>
    <recommendedName>
        <fullName evidence="6 19">UDP-N-acetylenolpyruvoylglucosamine reductase</fullName>
        <ecNumber evidence="5 19">1.3.1.98</ecNumber>
    </recommendedName>
    <alternativeName>
        <fullName evidence="17 19">UDP-N-acetylmuramate dehydrogenase</fullName>
    </alternativeName>
</protein>
<evidence type="ECO:0000256" key="7">
    <source>
        <dbReference type="ARBA" id="ARBA00022490"/>
    </source>
</evidence>
<dbReference type="EMBL" id="JAKNCT010000003">
    <property type="protein sequence ID" value="MCG5030411.1"/>
    <property type="molecule type" value="Genomic_DNA"/>
</dbReference>
<evidence type="ECO:0000313" key="22">
    <source>
        <dbReference type="Proteomes" id="UP001297600"/>
    </source>
</evidence>
<dbReference type="InterPro" id="IPR016167">
    <property type="entry name" value="FAD-bd_PCMH_sub1"/>
</dbReference>
<dbReference type="InterPro" id="IPR036635">
    <property type="entry name" value="MurB_C_sf"/>
</dbReference>
<dbReference type="InterPro" id="IPR011601">
    <property type="entry name" value="MurB_C"/>
</dbReference>
<dbReference type="GO" id="GO:0008762">
    <property type="term" value="F:UDP-N-acetylmuramate dehydrogenase activity"/>
    <property type="evidence" value="ECO:0007669"/>
    <property type="project" value="UniProtKB-EC"/>
</dbReference>
<evidence type="ECO:0000256" key="3">
    <source>
        <dbReference type="ARBA" id="ARBA00004496"/>
    </source>
</evidence>
<dbReference type="InterPro" id="IPR006094">
    <property type="entry name" value="Oxid_FAD_bind_N"/>
</dbReference>
<dbReference type="PROSITE" id="PS51387">
    <property type="entry name" value="FAD_PCMH"/>
    <property type="match status" value="1"/>
</dbReference>
<proteinExistence type="inferred from homology"/>
<evidence type="ECO:0000313" key="21">
    <source>
        <dbReference type="EMBL" id="MCG5030411.1"/>
    </source>
</evidence>
<dbReference type="EC" id="1.3.1.98" evidence="5 19"/>
<comment type="similarity">
    <text evidence="19">Belongs to the MurB family.</text>
</comment>
<feature type="domain" description="FAD-binding PCMH-type" evidence="20">
    <location>
        <begin position="17"/>
        <end position="192"/>
    </location>
</feature>
<dbReference type="InterPro" id="IPR016169">
    <property type="entry name" value="FAD-bd_PCMH_sub2"/>
</dbReference>
<dbReference type="SUPFAM" id="SSF56194">
    <property type="entry name" value="Uridine diphospho-N-Acetylenolpyruvylglucosamine reductase, MurB, C-terminal domain"/>
    <property type="match status" value="1"/>
</dbReference>
<keyword evidence="22" id="KW-1185">Reference proteome</keyword>
<dbReference type="NCBIfam" id="TIGR00179">
    <property type="entry name" value="murB"/>
    <property type="match status" value="1"/>
</dbReference>
<evidence type="ECO:0000256" key="9">
    <source>
        <dbReference type="ARBA" id="ARBA00022630"/>
    </source>
</evidence>
<evidence type="ECO:0000256" key="13">
    <source>
        <dbReference type="ARBA" id="ARBA00022984"/>
    </source>
</evidence>
<dbReference type="HAMAP" id="MF_00037">
    <property type="entry name" value="MurB"/>
    <property type="match status" value="1"/>
</dbReference>
<keyword evidence="11 19" id="KW-0521">NADP</keyword>
<comment type="cofactor">
    <cofactor evidence="1 19">
        <name>FAD</name>
        <dbReference type="ChEBI" id="CHEBI:57692"/>
    </cofactor>
</comment>
<evidence type="ECO:0000256" key="10">
    <source>
        <dbReference type="ARBA" id="ARBA00022827"/>
    </source>
</evidence>
<keyword evidence="16 19" id="KW-0961">Cell wall biogenesis/degradation</keyword>
<name>A0ABS9MP72_9BURK</name>
<comment type="subcellular location">
    <subcellularLocation>
        <location evidence="3 19">Cytoplasm</location>
    </subcellularLocation>
</comment>
<dbReference type="SUPFAM" id="SSF56176">
    <property type="entry name" value="FAD-binding/transporter-associated domain-like"/>
    <property type="match status" value="1"/>
</dbReference>
<dbReference type="Gene3D" id="3.30.465.10">
    <property type="match status" value="1"/>
</dbReference>
<dbReference type="PANTHER" id="PTHR21071">
    <property type="entry name" value="UDP-N-ACETYLENOLPYRUVOYLGLUCOSAMINE REDUCTASE"/>
    <property type="match status" value="1"/>
</dbReference>
<comment type="caution">
    <text evidence="21">The sequence shown here is derived from an EMBL/GenBank/DDBJ whole genome shotgun (WGS) entry which is preliminary data.</text>
</comment>
<dbReference type="NCBIfam" id="NF000755">
    <property type="entry name" value="PRK00046.1"/>
    <property type="match status" value="1"/>
</dbReference>
<comment type="function">
    <text evidence="2 19">Cell wall formation.</text>
</comment>
<organism evidence="21 22">
    <name type="scientific">Mesosutterella porci</name>
    <dbReference type="NCBI Taxonomy" id="2915351"/>
    <lineage>
        <taxon>Bacteria</taxon>
        <taxon>Pseudomonadati</taxon>
        <taxon>Pseudomonadota</taxon>
        <taxon>Betaproteobacteria</taxon>
        <taxon>Burkholderiales</taxon>
        <taxon>Sutterellaceae</taxon>
        <taxon>Mesosutterella</taxon>
    </lineage>
</organism>
<evidence type="ECO:0000256" key="11">
    <source>
        <dbReference type="ARBA" id="ARBA00022857"/>
    </source>
</evidence>
<dbReference type="PANTHER" id="PTHR21071:SF4">
    <property type="entry name" value="UDP-N-ACETYLENOLPYRUVOYLGLUCOSAMINE REDUCTASE"/>
    <property type="match status" value="1"/>
</dbReference>
<evidence type="ECO:0000256" key="4">
    <source>
        <dbReference type="ARBA" id="ARBA00004752"/>
    </source>
</evidence>
<evidence type="ECO:0000256" key="5">
    <source>
        <dbReference type="ARBA" id="ARBA00012518"/>
    </source>
</evidence>
<dbReference type="Gene3D" id="3.90.78.10">
    <property type="entry name" value="UDP-N-acetylenolpyruvoylglucosamine reductase, C-terminal domain"/>
    <property type="match status" value="1"/>
</dbReference>
<keyword evidence="13 19" id="KW-0573">Peptidoglycan synthesis</keyword>
<keyword evidence="15 19" id="KW-0131">Cell cycle</keyword>
<evidence type="ECO:0000256" key="18">
    <source>
        <dbReference type="ARBA" id="ARBA00048914"/>
    </source>
</evidence>
<evidence type="ECO:0000256" key="15">
    <source>
        <dbReference type="ARBA" id="ARBA00023306"/>
    </source>
</evidence>
<evidence type="ECO:0000256" key="8">
    <source>
        <dbReference type="ARBA" id="ARBA00022618"/>
    </source>
</evidence>
<dbReference type="InterPro" id="IPR036318">
    <property type="entry name" value="FAD-bd_PCMH-like_sf"/>
</dbReference>
<evidence type="ECO:0000256" key="17">
    <source>
        <dbReference type="ARBA" id="ARBA00031026"/>
    </source>
</evidence>
<feature type="active site" evidence="19">
    <location>
        <position position="168"/>
    </location>
</feature>
<dbReference type="Proteomes" id="UP001297600">
    <property type="component" value="Unassembled WGS sequence"/>
</dbReference>
<keyword evidence="9 19" id="KW-0285">Flavoprotein</keyword>
<gene>
    <name evidence="19 21" type="primary">murB</name>
    <name evidence="21" type="ORF">MAF45_02980</name>
</gene>
<dbReference type="Pfam" id="PF01565">
    <property type="entry name" value="FAD_binding_4"/>
    <property type="match status" value="1"/>
</dbReference>
<reference evidence="21 22" key="1">
    <citation type="submission" date="2022-02" db="EMBL/GenBank/DDBJ databases">
        <title>Mesosutterella porci, a novel member of the family Sutterellaceae from pig feces.</title>
        <authorList>
            <person name="Wylensek D."/>
            <person name="Clavel T."/>
        </authorList>
    </citation>
    <scope>NUCLEOTIDE SEQUENCE [LARGE SCALE GENOMIC DNA]</scope>
    <source>
        <strain evidence="22">oilRF-744-wt-GAM-9</strain>
    </source>
</reference>
<keyword evidence="14 19" id="KW-0560">Oxidoreductase</keyword>
<comment type="pathway">
    <text evidence="4 19">Cell wall biogenesis; peptidoglycan biosynthesis.</text>
</comment>
<evidence type="ECO:0000259" key="20">
    <source>
        <dbReference type="PROSITE" id="PS51387"/>
    </source>
</evidence>
<accession>A0ABS9MP72</accession>
<evidence type="ECO:0000256" key="6">
    <source>
        <dbReference type="ARBA" id="ARBA00015188"/>
    </source>
</evidence>
<dbReference type="RefSeq" id="WP_237978068.1">
    <property type="nucleotide sequence ID" value="NZ_JAKNCT010000003.1"/>
</dbReference>
<evidence type="ECO:0000256" key="12">
    <source>
        <dbReference type="ARBA" id="ARBA00022960"/>
    </source>
</evidence>
<dbReference type="Pfam" id="PF02873">
    <property type="entry name" value="MurB_C"/>
    <property type="match status" value="1"/>
</dbReference>
<evidence type="ECO:0000256" key="19">
    <source>
        <dbReference type="HAMAP-Rule" id="MF_00037"/>
    </source>
</evidence>
<feature type="active site" evidence="19">
    <location>
        <position position="337"/>
    </location>
</feature>
<sequence length="341" mass="36474">MQIEKNVSVGSLTTFHIEAKASRLLTLKSENELPALCEAFRAEKGAARRPLILGAGSNVLFTGDYDGLVAVNRLTGVRELEPGPEGEYRFRAASGETMDHLVRMLTLSGHPGLENLVLIPGSVGGAAVQNIGAYGLEAAERIESVEICDLEDGSRRVLSCEECDFRYRDSVFKRPQAASWLVTAVTFSLPAPQDWLPVTGYKGLAAALEGKPLDAAAVMHAVEALRRAKLPDPEAVGNAGSFFKNPVIPELQARALLESYPSLVSYPLGGRRTKLAAGWLIEAAGFKGASVGAAAVWDRQALVLVNRGGATGRDVEALCARIIEGIERKFGVRLTPEVVIL</sequence>
<evidence type="ECO:0000256" key="16">
    <source>
        <dbReference type="ARBA" id="ARBA00023316"/>
    </source>
</evidence>
<keyword evidence="10 19" id="KW-0274">FAD</keyword>
<evidence type="ECO:0000256" key="14">
    <source>
        <dbReference type="ARBA" id="ARBA00023002"/>
    </source>
</evidence>
<comment type="catalytic activity">
    <reaction evidence="18 19">
        <text>UDP-N-acetyl-alpha-D-muramate + NADP(+) = UDP-N-acetyl-3-O-(1-carboxyvinyl)-alpha-D-glucosamine + NADPH + H(+)</text>
        <dbReference type="Rhea" id="RHEA:12248"/>
        <dbReference type="ChEBI" id="CHEBI:15378"/>
        <dbReference type="ChEBI" id="CHEBI:57783"/>
        <dbReference type="ChEBI" id="CHEBI:58349"/>
        <dbReference type="ChEBI" id="CHEBI:68483"/>
        <dbReference type="ChEBI" id="CHEBI:70757"/>
        <dbReference type="EC" id="1.3.1.98"/>
    </reaction>
</comment>
<dbReference type="InterPro" id="IPR003170">
    <property type="entry name" value="MurB"/>
</dbReference>
<dbReference type="InterPro" id="IPR016166">
    <property type="entry name" value="FAD-bd_PCMH"/>
</dbReference>